<dbReference type="InterPro" id="IPR001753">
    <property type="entry name" value="Enoyl-CoA_hydra/iso"/>
</dbReference>
<dbReference type="EMBL" id="BMDJ01000005">
    <property type="protein sequence ID" value="GGI26030.1"/>
    <property type="molecule type" value="Genomic_DNA"/>
</dbReference>
<dbReference type="CDD" id="cd06558">
    <property type="entry name" value="crotonase-like"/>
    <property type="match status" value="1"/>
</dbReference>
<reference evidence="4" key="1">
    <citation type="journal article" date="2019" name="Int. J. Syst. Evol. Microbiol.">
        <title>The Global Catalogue of Microorganisms (GCM) 10K type strain sequencing project: providing services to taxonomists for standard genome sequencing and annotation.</title>
        <authorList>
            <consortium name="The Broad Institute Genomics Platform"/>
            <consortium name="The Broad Institute Genome Sequencing Center for Infectious Disease"/>
            <person name="Wu L."/>
            <person name="Ma J."/>
        </authorList>
    </citation>
    <scope>NUCLEOTIDE SEQUENCE [LARGE SCALE GENOMIC DNA]</scope>
    <source>
        <strain evidence="4">CCM 8939</strain>
    </source>
</reference>
<name>A0ABQ2BH11_9SPHI</name>
<dbReference type="PANTHER" id="PTHR42964">
    <property type="entry name" value="ENOYL-COA HYDRATASE"/>
    <property type="match status" value="1"/>
</dbReference>
<dbReference type="PANTHER" id="PTHR42964:SF1">
    <property type="entry name" value="POLYKETIDE BIOSYNTHESIS ENOYL-COA HYDRATASE PKSH-RELATED"/>
    <property type="match status" value="1"/>
</dbReference>
<dbReference type="SUPFAM" id="SSF52096">
    <property type="entry name" value="ClpP/crotonase"/>
    <property type="match status" value="1"/>
</dbReference>
<evidence type="ECO:0000313" key="4">
    <source>
        <dbReference type="Proteomes" id="UP000645390"/>
    </source>
</evidence>
<dbReference type="Proteomes" id="UP000645390">
    <property type="component" value="Unassembled WGS sequence"/>
</dbReference>
<dbReference type="InterPro" id="IPR029045">
    <property type="entry name" value="ClpP/crotonase-like_dom_sf"/>
</dbReference>
<organism evidence="3 4">
    <name type="scientific">Pedobacter mendelii</name>
    <dbReference type="NCBI Taxonomy" id="1908240"/>
    <lineage>
        <taxon>Bacteria</taxon>
        <taxon>Pseudomonadati</taxon>
        <taxon>Bacteroidota</taxon>
        <taxon>Sphingobacteriia</taxon>
        <taxon>Sphingobacteriales</taxon>
        <taxon>Sphingobacteriaceae</taxon>
        <taxon>Pedobacter</taxon>
    </lineage>
</organism>
<sequence>MDNLVLYNVENRIATITINRPEKRNALNPQLISELTETFIRASEDNGVKIVVLKANGGTFSAGADLEYLQQLQNNTFEENVVDSNNLKKLFTTIYYLPKVVIAQIEGHAIAGGCGLATICDIIFATPESNFGYTEVKIGFVPAIVSCFLKQKVNETIAKEILLTGQTFSADKALQYNLINYVTNSSEIHQTVKKFALSLCKESSGNSLMITKQLINQTTNPLLEKSLEFAVQINARVRESKDFKKGIASFLNKEKINW</sequence>
<comment type="similarity">
    <text evidence="1 2">Belongs to the enoyl-CoA hydratase/isomerase family.</text>
</comment>
<comment type="caution">
    <text evidence="3">The sequence shown here is derived from an EMBL/GenBank/DDBJ whole genome shotgun (WGS) entry which is preliminary data.</text>
</comment>
<evidence type="ECO:0000256" key="2">
    <source>
        <dbReference type="RuleBase" id="RU003707"/>
    </source>
</evidence>
<accession>A0ABQ2BH11</accession>
<dbReference type="Pfam" id="PF00378">
    <property type="entry name" value="ECH_1"/>
    <property type="match status" value="1"/>
</dbReference>
<dbReference type="RefSeq" id="WP_188413899.1">
    <property type="nucleotide sequence ID" value="NZ_BMDJ01000005.1"/>
</dbReference>
<dbReference type="InterPro" id="IPR018376">
    <property type="entry name" value="Enoyl-CoA_hyd/isom_CS"/>
</dbReference>
<dbReference type="PROSITE" id="PS00166">
    <property type="entry name" value="ENOYL_COA_HYDRATASE"/>
    <property type="match status" value="1"/>
</dbReference>
<dbReference type="Gene3D" id="3.90.226.10">
    <property type="entry name" value="2-enoyl-CoA Hydratase, Chain A, domain 1"/>
    <property type="match status" value="1"/>
</dbReference>
<dbReference type="InterPro" id="IPR051683">
    <property type="entry name" value="Enoyl-CoA_Hydratase/Isomerase"/>
</dbReference>
<gene>
    <name evidence="3" type="ORF">GCM10008119_20610</name>
</gene>
<proteinExistence type="inferred from homology"/>
<protein>
    <submittedName>
        <fullName evidence="3">Enoyl-CoA hydratase</fullName>
    </submittedName>
</protein>
<evidence type="ECO:0000256" key="1">
    <source>
        <dbReference type="ARBA" id="ARBA00005254"/>
    </source>
</evidence>
<evidence type="ECO:0000313" key="3">
    <source>
        <dbReference type="EMBL" id="GGI26030.1"/>
    </source>
</evidence>
<keyword evidence="4" id="KW-1185">Reference proteome</keyword>